<dbReference type="Gene3D" id="3.60.70.12">
    <property type="entry name" value="L-amino peptidase D-ALA esterase/amidase"/>
    <property type="match status" value="1"/>
</dbReference>
<accession>A0ABS2NFF4</accession>
<dbReference type="EMBL" id="JAFBDZ010000003">
    <property type="protein sequence ID" value="MBM7586581.1"/>
    <property type="molecule type" value="Genomic_DNA"/>
</dbReference>
<comment type="caution">
    <text evidence="2">The sequence shown here is derived from an EMBL/GenBank/DDBJ whole genome shotgun (WGS) entry which is preliminary data.</text>
</comment>
<reference evidence="2 3" key="1">
    <citation type="submission" date="2021-01" db="EMBL/GenBank/DDBJ databases">
        <title>Genomic Encyclopedia of Type Strains, Phase IV (KMG-IV): sequencing the most valuable type-strain genomes for metagenomic binning, comparative biology and taxonomic classification.</title>
        <authorList>
            <person name="Goeker M."/>
        </authorList>
    </citation>
    <scope>NUCLEOTIDE SEQUENCE [LARGE SCALE GENOMIC DNA]</scope>
    <source>
        <strain evidence="2 3">DSM 24834</strain>
    </source>
</reference>
<name>A0ABS2NFF4_9BACI</name>
<dbReference type="CDD" id="cd02253">
    <property type="entry name" value="DmpA"/>
    <property type="match status" value="1"/>
</dbReference>
<dbReference type="Pfam" id="PF03576">
    <property type="entry name" value="Peptidase_S58"/>
    <property type="match status" value="1"/>
</dbReference>
<gene>
    <name evidence="2" type="ORF">JOC86_003133</name>
</gene>
<proteinExistence type="inferred from homology"/>
<dbReference type="Proteomes" id="UP001646157">
    <property type="component" value="Unassembled WGS sequence"/>
</dbReference>
<evidence type="ECO:0000256" key="1">
    <source>
        <dbReference type="ARBA" id="ARBA00007068"/>
    </source>
</evidence>
<organism evidence="2 3">
    <name type="scientific">Rossellomorea pakistanensis</name>
    <dbReference type="NCBI Taxonomy" id="992288"/>
    <lineage>
        <taxon>Bacteria</taxon>
        <taxon>Bacillati</taxon>
        <taxon>Bacillota</taxon>
        <taxon>Bacilli</taxon>
        <taxon>Bacillales</taxon>
        <taxon>Bacillaceae</taxon>
        <taxon>Rossellomorea</taxon>
    </lineage>
</organism>
<dbReference type="PANTHER" id="PTHR36512">
    <property type="entry name" value="D-AMINOPEPTIDASE"/>
    <property type="match status" value="1"/>
</dbReference>
<keyword evidence="2" id="KW-0031">Aminopeptidase</keyword>
<dbReference type="PANTHER" id="PTHR36512:SF3">
    <property type="entry name" value="BLR5678 PROTEIN"/>
    <property type="match status" value="1"/>
</dbReference>
<dbReference type="RefSeq" id="WP_205173788.1">
    <property type="nucleotide sequence ID" value="NZ_JAFBDZ010000003.1"/>
</dbReference>
<protein>
    <submittedName>
        <fullName evidence="2">D-aminopeptidase</fullName>
        <ecNumber evidence="2">3.4.11.19</ecNumber>
    </submittedName>
</protein>
<keyword evidence="2" id="KW-0645">Protease</keyword>
<dbReference type="InterPro" id="IPR016117">
    <property type="entry name" value="ArgJ-like_dom_sf"/>
</dbReference>
<keyword evidence="2" id="KW-0378">Hydrolase</keyword>
<dbReference type="SUPFAM" id="SSF56266">
    <property type="entry name" value="DmpA/ArgJ-like"/>
    <property type="match status" value="1"/>
</dbReference>
<dbReference type="EC" id="3.4.11.19" evidence="2"/>
<dbReference type="GO" id="GO:0004177">
    <property type="term" value="F:aminopeptidase activity"/>
    <property type="evidence" value="ECO:0007669"/>
    <property type="project" value="UniProtKB-KW"/>
</dbReference>
<evidence type="ECO:0000313" key="2">
    <source>
        <dbReference type="EMBL" id="MBM7586581.1"/>
    </source>
</evidence>
<dbReference type="InterPro" id="IPR005321">
    <property type="entry name" value="Peptidase_S58_DmpA"/>
</dbReference>
<sequence>MQKSLVKIGTLPKGQKNCLTDVEGIKIGHVTLEKSISEEEKIQTGVTAILPHGGNLYREKVMASCFVINGYGKTTGLVQVGELGAIEAPIMLTNTFSVGNVWQGTLQYMMDHTEEIGDTSGSINIVVGECNDMYLHSARHFTVEAHHAAEAIEKASSLPSDNGAIGAGTGTLCLGYKGGIGTSSRLIKYNDITFRIGALVQTNFGQKSENPYISETNKFSIEKLPDGSIMIVLATDAPLSDRQLKRIAKRASVGLARAGSHIHHGSGDIVIAFSTANKIKHDDSDYFQDVRILREDHPIMNLLFQGVAEAVEEAIFYSMYFAKEVKGRMGRKVPSFKRESLFSSQSESDNIK</sequence>
<comment type="similarity">
    <text evidence="1">Belongs to the peptidase S58 family.</text>
</comment>
<evidence type="ECO:0000313" key="3">
    <source>
        <dbReference type="Proteomes" id="UP001646157"/>
    </source>
</evidence>
<keyword evidence="3" id="KW-1185">Reference proteome</keyword>